<keyword evidence="10" id="KW-1185">Reference proteome</keyword>
<organism evidence="9 10">
    <name type="scientific">Desulfosporosinus acidiphilus (strain DSM 22704 / JCM 16185 / SJ4)</name>
    <dbReference type="NCBI Taxonomy" id="646529"/>
    <lineage>
        <taxon>Bacteria</taxon>
        <taxon>Bacillati</taxon>
        <taxon>Bacillota</taxon>
        <taxon>Clostridia</taxon>
        <taxon>Eubacteriales</taxon>
        <taxon>Desulfitobacteriaceae</taxon>
        <taxon>Desulfosporosinus</taxon>
    </lineage>
</organism>
<dbReference type="PANTHER" id="PTHR43788">
    <property type="entry name" value="DNA2/NAM7 HELICASE FAMILY MEMBER"/>
    <property type="match status" value="1"/>
</dbReference>
<dbReference type="GO" id="GO:0005524">
    <property type="term" value="F:ATP binding"/>
    <property type="evidence" value="ECO:0007669"/>
    <property type="project" value="UniProtKB-KW"/>
</dbReference>
<feature type="coiled-coil region" evidence="6">
    <location>
        <begin position="586"/>
        <end position="613"/>
    </location>
</feature>
<dbReference type="PANTHER" id="PTHR43788:SF8">
    <property type="entry name" value="DNA-BINDING PROTEIN SMUBP-2"/>
    <property type="match status" value="1"/>
</dbReference>
<evidence type="ECO:0000256" key="4">
    <source>
        <dbReference type="ARBA" id="ARBA00022806"/>
    </source>
</evidence>
<name>I4DC66_DESAJ</name>
<dbReference type="HOGENOM" id="CLU_004155_0_1_9"/>
<feature type="domain" description="DNA2/NAM7 helicase helicase" evidence="7">
    <location>
        <begin position="286"/>
        <end position="772"/>
    </location>
</feature>
<dbReference type="EMBL" id="CP003639">
    <property type="protein sequence ID" value="AFM43390.1"/>
    <property type="molecule type" value="Genomic_DNA"/>
</dbReference>
<dbReference type="STRING" id="646529.Desaci_4551"/>
<evidence type="ECO:0000259" key="7">
    <source>
        <dbReference type="Pfam" id="PF13086"/>
    </source>
</evidence>
<dbReference type="eggNOG" id="COG1112">
    <property type="taxonomic scope" value="Bacteria"/>
</dbReference>
<proteinExistence type="inferred from homology"/>
<evidence type="ECO:0000313" key="10">
    <source>
        <dbReference type="Proteomes" id="UP000002892"/>
    </source>
</evidence>
<dbReference type="SUPFAM" id="SSF52540">
    <property type="entry name" value="P-loop containing nucleoside triphosphate hydrolases"/>
    <property type="match status" value="1"/>
</dbReference>
<dbReference type="Pfam" id="PF13086">
    <property type="entry name" value="AAA_11"/>
    <property type="match status" value="1"/>
</dbReference>
<evidence type="ECO:0000256" key="3">
    <source>
        <dbReference type="ARBA" id="ARBA00022801"/>
    </source>
</evidence>
<dbReference type="KEGG" id="dai:Desaci_4551"/>
<dbReference type="InterPro" id="IPR050534">
    <property type="entry name" value="Coronavir_polyprotein_1ab"/>
</dbReference>
<dbReference type="GO" id="GO:0043139">
    <property type="term" value="F:5'-3' DNA helicase activity"/>
    <property type="evidence" value="ECO:0007669"/>
    <property type="project" value="TreeGrafter"/>
</dbReference>
<keyword evidence="6" id="KW-0175">Coiled coil</keyword>
<protein>
    <submittedName>
        <fullName evidence="9">Uncharacterized protein</fullName>
    </submittedName>
</protein>
<dbReference type="InterPro" id="IPR027417">
    <property type="entry name" value="P-loop_NTPase"/>
</dbReference>
<dbReference type="InterPro" id="IPR041677">
    <property type="entry name" value="DNA2/NAM7_AAA_11"/>
</dbReference>
<feature type="domain" description="DNA2/NAM7 helicase-like C-terminal" evidence="8">
    <location>
        <begin position="834"/>
        <end position="1005"/>
    </location>
</feature>
<accession>I4DC66</accession>
<sequence>MLQQILKYWYELEFFNPCWPVKPQDDTDLTKKDLPWQQPQRDPKIQVSYDVYFGRARSNDLIVWMLDALNLHAEGSSIENDSSLVCLCALKIDEKGKYVADSFAISSFVWAICELVNAGSFGKKLDVSELETLQQKINNLLLQDNADKDAPSMSKEYLYKIYALVCTKIKVNDKLFDADLWSRRKVQYANKDGKFPPLDPSTELLQSFYLKDMKKIQKSPTQRIKCYVQAKIEPSTEIQRIQIDTDVTQMQRWLKADSFPLGAWPSQYSPSLMQQLGINIATAGGQDIFSVNGPPGTGKTTLLKEIVVSNIIQRAILMTEYDEPEKAFKKREIKNPPDQYNQTFYKLDEKLSAYGMIVASNNNAAVENISVELPKAIEKDRTGRFSGVVDGTDKETYFADVATKLLGEPAWGLISAKLGKKSNLNALKKRLWWADDEVTLKRYYEGDAPDWNLARQNFRTALQAVIDAQIDIAQAQALLVEQEIATAGQIAARIKNDETQIELFRQKESLLAEQQELCRLEKKLALQQQNIITLQSSLSFLKRIFWRLFRNNSVIKEWKQTEQNAQDTVIQITRQRIACQAQAEVVQAAQTQNQLAERELQQAKQILHTVNAAVAPYQACFGGNWADGAFWQNISENERSQTACPWTYAEYDKLREELFYQALMLHKAFALSSNCVKQNLIRLFAMWDGKFMKSDCEAAYGDLLNTLLLVVPVVSTTFASVQSFLEDVQAEELGILVVDEAGQATPQSTLGALWRTRKAIIVGDPLQVEPIVTIPKELRKRFADENEIPSEYRKPELSVQELADQLNLFGGIRIRNLDGQKLWLGCPLIVHRRCLDPMFQISNEVAYNGRMFTKTAEPDPAIKFLLQQSVWFDIKGAEKGNKNHAVQQQIDFVVNLFGQAIDIYDGLPDLYIITPFTSVEQALKNAIRPVIMRKLPQNSQDITDWLKENCGTIHTFQGKEANEVLLVLGCDAQSGKGAMQWVGQKPNIINVAVSRAKYRLGVIGDYGIWKDIPYVQTVCKYLKRQ</sequence>
<dbReference type="Gene3D" id="3.40.50.300">
    <property type="entry name" value="P-loop containing nucleotide triphosphate hydrolases"/>
    <property type="match status" value="2"/>
</dbReference>
<comment type="similarity">
    <text evidence="1">Belongs to the DNA2/NAM7 helicase family.</text>
</comment>
<dbReference type="Pfam" id="PF13087">
    <property type="entry name" value="AAA_12"/>
    <property type="match status" value="1"/>
</dbReference>
<keyword evidence="2" id="KW-0547">Nucleotide-binding</keyword>
<dbReference type="RefSeq" id="WP_014829372.1">
    <property type="nucleotide sequence ID" value="NC_018068.1"/>
</dbReference>
<keyword evidence="5" id="KW-0067">ATP-binding</keyword>
<evidence type="ECO:0000256" key="5">
    <source>
        <dbReference type="ARBA" id="ARBA00022840"/>
    </source>
</evidence>
<gene>
    <name evidence="9" type="ordered locus">Desaci_4551</name>
</gene>
<evidence type="ECO:0000259" key="8">
    <source>
        <dbReference type="Pfam" id="PF13087"/>
    </source>
</evidence>
<evidence type="ECO:0000256" key="6">
    <source>
        <dbReference type="SAM" id="Coils"/>
    </source>
</evidence>
<reference evidence="9 10" key="1">
    <citation type="journal article" date="2012" name="J. Bacteriol.">
        <title>Complete genome sequences of Desulfosporosinus orientis DSM765T, Desulfosporosinus youngiae DSM17734T, Desulfosporosinus meridiei DSM13257T, and Desulfosporosinus acidiphilus DSM22704T.</title>
        <authorList>
            <person name="Pester M."/>
            <person name="Brambilla E."/>
            <person name="Alazard D."/>
            <person name="Rattei T."/>
            <person name="Weinmaier T."/>
            <person name="Han J."/>
            <person name="Lucas S."/>
            <person name="Lapidus A."/>
            <person name="Cheng J.F."/>
            <person name="Goodwin L."/>
            <person name="Pitluck S."/>
            <person name="Peters L."/>
            <person name="Ovchinnikova G."/>
            <person name="Teshima H."/>
            <person name="Detter J.C."/>
            <person name="Han C.S."/>
            <person name="Tapia R."/>
            <person name="Land M.L."/>
            <person name="Hauser L."/>
            <person name="Kyrpides N.C."/>
            <person name="Ivanova N.N."/>
            <person name="Pagani I."/>
            <person name="Huntmann M."/>
            <person name="Wei C.L."/>
            <person name="Davenport K.W."/>
            <person name="Daligault H."/>
            <person name="Chain P.S."/>
            <person name="Chen A."/>
            <person name="Mavromatis K."/>
            <person name="Markowitz V."/>
            <person name="Szeto E."/>
            <person name="Mikhailova N."/>
            <person name="Pati A."/>
            <person name="Wagner M."/>
            <person name="Woyke T."/>
            <person name="Ollivier B."/>
            <person name="Klenk H.P."/>
            <person name="Spring S."/>
            <person name="Loy A."/>
        </authorList>
    </citation>
    <scope>NUCLEOTIDE SEQUENCE [LARGE SCALE GENOMIC DNA]</scope>
    <source>
        <strain evidence="10">DSM 22704 / JCM 16185 / SJ4</strain>
    </source>
</reference>
<dbReference type="Proteomes" id="UP000002892">
    <property type="component" value="Chromosome"/>
</dbReference>
<evidence type="ECO:0000256" key="2">
    <source>
        <dbReference type="ARBA" id="ARBA00022741"/>
    </source>
</evidence>
<evidence type="ECO:0000256" key="1">
    <source>
        <dbReference type="ARBA" id="ARBA00007913"/>
    </source>
</evidence>
<evidence type="ECO:0000313" key="9">
    <source>
        <dbReference type="EMBL" id="AFM43390.1"/>
    </source>
</evidence>
<keyword evidence="4" id="KW-0347">Helicase</keyword>
<dbReference type="AlphaFoldDB" id="I4DC66"/>
<dbReference type="GO" id="GO:0016787">
    <property type="term" value="F:hydrolase activity"/>
    <property type="evidence" value="ECO:0007669"/>
    <property type="project" value="UniProtKB-KW"/>
</dbReference>
<keyword evidence="3" id="KW-0378">Hydrolase</keyword>
<dbReference type="InterPro" id="IPR041679">
    <property type="entry name" value="DNA2/NAM7-like_C"/>
</dbReference>